<comment type="caution">
    <text evidence="2">The sequence shown here is derived from an EMBL/GenBank/DDBJ whole genome shotgun (WGS) entry which is preliminary data.</text>
</comment>
<sequence length="355" mass="39900">MSSEKGAYENVDESTDEDADHSAMKTRITARIDDADAIMDADTDVDWDADVHADVDTAHADAGIEDQNLDFDRQEGEDDPSTSSAPEDSSSEDDEDQWVDDDEQYAFADDDVPQHVSEDHDLADEVPEGLTREFHEHINGTPCDDNGNYLPPGTPPTPPTPSTDDCAPYRNRVEFETADLLYRRAKMPAKSINALMELWEATLLKHHLYDTIDSTRLGEVKWESFELSYSGELPERNVPKWMTSKYDVWFRDPRPSYRTCSPIPTSMETLSLGQFESIDGEHRLKDFMSGDWAWRQADTIAADPTTHGTAFVPIILGSDKTTVSVVTGQNEYYLLYASIGMLQTARVRRIAMLSL</sequence>
<keyword evidence="3" id="KW-1185">Reference proteome</keyword>
<feature type="region of interest" description="Disordered" evidence="1">
    <location>
        <begin position="136"/>
        <end position="168"/>
    </location>
</feature>
<feature type="region of interest" description="Disordered" evidence="1">
    <location>
        <begin position="58"/>
        <end position="97"/>
    </location>
</feature>
<evidence type="ECO:0000313" key="2">
    <source>
        <dbReference type="EMBL" id="OBZ65348.1"/>
    </source>
</evidence>
<name>A0A1C7LLC3_GRIFR</name>
<dbReference type="STRING" id="5627.A0A1C7LLC3"/>
<evidence type="ECO:0000256" key="1">
    <source>
        <dbReference type="SAM" id="MobiDB-lite"/>
    </source>
</evidence>
<feature type="compositionally biased region" description="Acidic residues" evidence="1">
    <location>
        <begin position="63"/>
        <end position="80"/>
    </location>
</feature>
<feature type="compositionally biased region" description="Pro residues" evidence="1">
    <location>
        <begin position="152"/>
        <end position="161"/>
    </location>
</feature>
<protein>
    <submittedName>
        <fullName evidence="2">Uncharacterized protein</fullName>
    </submittedName>
</protein>
<organism evidence="2 3">
    <name type="scientific">Grifola frondosa</name>
    <name type="common">Maitake</name>
    <name type="synonym">Polyporus frondosus</name>
    <dbReference type="NCBI Taxonomy" id="5627"/>
    <lineage>
        <taxon>Eukaryota</taxon>
        <taxon>Fungi</taxon>
        <taxon>Dikarya</taxon>
        <taxon>Basidiomycota</taxon>
        <taxon>Agaricomycotina</taxon>
        <taxon>Agaricomycetes</taxon>
        <taxon>Polyporales</taxon>
        <taxon>Grifolaceae</taxon>
        <taxon>Grifola</taxon>
    </lineage>
</organism>
<feature type="region of interest" description="Disordered" evidence="1">
    <location>
        <begin position="1"/>
        <end position="24"/>
    </location>
</feature>
<dbReference type="Proteomes" id="UP000092993">
    <property type="component" value="Unassembled WGS sequence"/>
</dbReference>
<accession>A0A1C7LLC3</accession>
<gene>
    <name evidence="2" type="ORF">A0H81_14664</name>
</gene>
<dbReference type="Pfam" id="PF18759">
    <property type="entry name" value="Plavaka"/>
    <property type="match status" value="1"/>
</dbReference>
<dbReference type="OrthoDB" id="3199698at2759"/>
<dbReference type="InterPro" id="IPR041078">
    <property type="entry name" value="Plavaka"/>
</dbReference>
<evidence type="ECO:0000313" key="3">
    <source>
        <dbReference type="Proteomes" id="UP000092993"/>
    </source>
</evidence>
<feature type="compositionally biased region" description="Acidic residues" evidence="1">
    <location>
        <begin position="10"/>
        <end position="19"/>
    </location>
</feature>
<dbReference type="EMBL" id="LUGG01000045">
    <property type="protein sequence ID" value="OBZ65348.1"/>
    <property type="molecule type" value="Genomic_DNA"/>
</dbReference>
<dbReference type="AlphaFoldDB" id="A0A1C7LLC3"/>
<proteinExistence type="predicted"/>
<reference evidence="2 3" key="1">
    <citation type="submission" date="2016-03" db="EMBL/GenBank/DDBJ databases">
        <title>Whole genome sequencing of Grifola frondosa 9006-11.</title>
        <authorList>
            <person name="Min B."/>
            <person name="Park H."/>
            <person name="Kim J.-G."/>
            <person name="Cho H."/>
            <person name="Oh Y.-L."/>
            <person name="Kong W.-S."/>
            <person name="Choi I.-G."/>
        </authorList>
    </citation>
    <scope>NUCLEOTIDE SEQUENCE [LARGE SCALE GENOMIC DNA]</scope>
    <source>
        <strain evidence="2 3">9006-11</strain>
    </source>
</reference>